<accession>A0ABS9VIV9</accession>
<name>A0ABS9VIV9_9SPHN</name>
<sequence length="163" mass="17757">MKTREDRQKVMIRARMRVGATWHDVCVLNLSRRGLGIQAADPPARGTYVEICRGKIVMVARIMWVKGHRAGLQSQDPIWAQGLINEALAATAQSPASAPVERRRAPRNVQHRHDQSRVAARSMEFACVALFVAAFGITAFGAVGQALAAPFSQIRAALGTEAD</sequence>
<evidence type="ECO:0000256" key="1">
    <source>
        <dbReference type="SAM" id="MobiDB-lite"/>
    </source>
</evidence>
<keyword evidence="2" id="KW-0812">Transmembrane</keyword>
<keyword evidence="2" id="KW-1133">Transmembrane helix</keyword>
<dbReference type="EMBL" id="JAKZHW010000001">
    <property type="protein sequence ID" value="MCH8614925.1"/>
    <property type="molecule type" value="Genomic_DNA"/>
</dbReference>
<dbReference type="Proteomes" id="UP001203058">
    <property type="component" value="Unassembled WGS sequence"/>
</dbReference>
<evidence type="ECO:0000256" key="2">
    <source>
        <dbReference type="SAM" id="Phobius"/>
    </source>
</evidence>
<dbReference type="RefSeq" id="WP_241445567.1">
    <property type="nucleotide sequence ID" value="NZ_JAKZHW010000001.1"/>
</dbReference>
<dbReference type="InterPro" id="IPR009875">
    <property type="entry name" value="PilZ_domain"/>
</dbReference>
<gene>
    <name evidence="4" type="ORF">LZ016_02235</name>
</gene>
<feature type="region of interest" description="Disordered" evidence="1">
    <location>
        <begin position="94"/>
        <end position="114"/>
    </location>
</feature>
<protein>
    <submittedName>
        <fullName evidence="4">PilZ domain-containing protein</fullName>
    </submittedName>
</protein>
<proteinExistence type="predicted"/>
<evidence type="ECO:0000313" key="5">
    <source>
        <dbReference type="Proteomes" id="UP001203058"/>
    </source>
</evidence>
<organism evidence="4 5">
    <name type="scientific">Sphingomonas telluris</name>
    <dbReference type="NCBI Taxonomy" id="2907998"/>
    <lineage>
        <taxon>Bacteria</taxon>
        <taxon>Pseudomonadati</taxon>
        <taxon>Pseudomonadota</taxon>
        <taxon>Alphaproteobacteria</taxon>
        <taxon>Sphingomonadales</taxon>
        <taxon>Sphingomonadaceae</taxon>
        <taxon>Sphingomonas</taxon>
    </lineage>
</organism>
<feature type="transmembrane region" description="Helical" evidence="2">
    <location>
        <begin position="125"/>
        <end position="148"/>
    </location>
</feature>
<keyword evidence="5" id="KW-1185">Reference proteome</keyword>
<keyword evidence="2" id="KW-0472">Membrane</keyword>
<feature type="domain" description="PilZ" evidence="3">
    <location>
        <begin position="4"/>
        <end position="73"/>
    </location>
</feature>
<evidence type="ECO:0000259" key="3">
    <source>
        <dbReference type="Pfam" id="PF07238"/>
    </source>
</evidence>
<dbReference type="SUPFAM" id="SSF141371">
    <property type="entry name" value="PilZ domain-like"/>
    <property type="match status" value="1"/>
</dbReference>
<dbReference type="Pfam" id="PF07238">
    <property type="entry name" value="PilZ"/>
    <property type="match status" value="1"/>
</dbReference>
<reference evidence="4 5" key="1">
    <citation type="submission" date="2022-03" db="EMBL/GenBank/DDBJ databases">
        <authorList>
            <person name="Jo J.-H."/>
            <person name="Im W.-T."/>
        </authorList>
    </citation>
    <scope>NUCLEOTIDE SEQUENCE [LARGE SCALE GENOMIC DNA]</scope>
    <source>
        <strain evidence="4 5">SM33</strain>
    </source>
</reference>
<evidence type="ECO:0000313" key="4">
    <source>
        <dbReference type="EMBL" id="MCH8614925.1"/>
    </source>
</evidence>
<comment type="caution">
    <text evidence="4">The sequence shown here is derived from an EMBL/GenBank/DDBJ whole genome shotgun (WGS) entry which is preliminary data.</text>
</comment>